<keyword evidence="8" id="KW-0028">Amino-acid biosynthesis</keyword>
<feature type="binding site" evidence="8">
    <location>
        <position position="182"/>
    </location>
    <ligand>
        <name>substrate</name>
    </ligand>
</feature>
<dbReference type="UniPathway" id="UPA00068">
    <property type="reaction ID" value="UER00106"/>
</dbReference>
<dbReference type="PANTHER" id="PTHR23100:SF0">
    <property type="entry name" value="ARGININE BIOSYNTHESIS BIFUNCTIONAL PROTEIN ARGJ, MITOCHONDRIAL"/>
    <property type="match status" value="1"/>
</dbReference>
<dbReference type="InterPro" id="IPR016117">
    <property type="entry name" value="ArgJ-like_dom_sf"/>
</dbReference>
<feature type="chain" id="PRO_5023496777" description="Arginine biosynthesis bifunctional protein ArgJ alpha chain" evidence="8">
    <location>
        <begin position="1"/>
        <end position="181"/>
    </location>
</feature>
<comment type="pathway">
    <text evidence="8">Amino-acid biosynthesis; L-arginine biosynthesis; L-ornithine and N-acetyl-L-glutamate from L-glutamate and N(2)-acetyl-L-ornithine (cyclic): step 1/1.</text>
</comment>
<dbReference type="GO" id="GO:0006526">
    <property type="term" value="P:L-arginine biosynthetic process"/>
    <property type="evidence" value="ECO:0007669"/>
    <property type="project" value="UniProtKB-UniRule"/>
</dbReference>
<protein>
    <recommendedName>
        <fullName evidence="8">Arginine biosynthesis bifunctional protein ArgJ</fullName>
    </recommendedName>
    <domain>
        <recommendedName>
            <fullName evidence="8">Glutamate N-acetyltransferase</fullName>
            <ecNumber evidence="8">2.3.1.35</ecNumber>
        </recommendedName>
        <alternativeName>
            <fullName evidence="8">Ornithine acetyltransferase</fullName>
            <shortName evidence="8">OATase</shortName>
        </alternativeName>
        <alternativeName>
            <fullName evidence="8">Ornithine transacetylase</fullName>
        </alternativeName>
    </domain>
    <domain>
        <recommendedName>
            <fullName evidence="8">Amino-acid acetyltransferase</fullName>
            <ecNumber evidence="8">2.3.1.1</ecNumber>
        </recommendedName>
        <alternativeName>
            <fullName evidence="8">N-acetylglutamate synthase</fullName>
            <shortName evidence="8">AGSase</shortName>
        </alternativeName>
    </domain>
    <component>
        <recommendedName>
            <fullName evidence="8">Arginine biosynthesis bifunctional protein ArgJ alpha chain</fullName>
        </recommendedName>
    </component>
    <component>
        <recommendedName>
            <fullName evidence="8">Arginine biosynthesis bifunctional protein ArgJ beta chain</fullName>
        </recommendedName>
    </component>
</protein>
<sequence>MTVTGPKGFRAAGVAAGIKASGALDLTLVVNDGPLDVAAGVFTRNVIKAAPVLWSQEVLKQQKLKAVVLNSGGANAATGPGGFQDTHATAEKVAEVLGTGAIEVAVCSTGLIGERLPMAAVLSGVDSAVKALDASPEAALNAATGVMTTDSKPKQAFARHESGWSVGGFAKGAGMLAPNLATMLSVLTTDAVVGKETLDRALRAATHVTFDRLDVDGGTSTNDTVLVLASGASGAEPSEAELTELLTQVSHDLVLQLRADSEGATKDVDVTVKGAASEADAIVVARTIAEDNLVKTALFGSDPNWGRIAMALGRAPARIDPETVSIAINGVTLFAGGTTAEDRSAADLSGRAIDVVVDLGVGSAEATIYTTDLSHAYVEENSAYSS</sequence>
<accession>A0A2N3WRQ4</accession>
<feature type="binding site" evidence="8">
    <location>
        <position position="262"/>
    </location>
    <ligand>
        <name>substrate</name>
    </ligand>
</feature>
<dbReference type="NCBIfam" id="NF003802">
    <property type="entry name" value="PRK05388.1"/>
    <property type="match status" value="1"/>
</dbReference>
<dbReference type="EMBL" id="PJMY01000003">
    <property type="protein sequence ID" value="PKV96533.1"/>
    <property type="molecule type" value="Genomic_DNA"/>
</dbReference>
<comment type="pathway">
    <text evidence="8">Amino-acid biosynthesis; L-arginine biosynthesis; N(2)-acetyl-L-ornithine from L-glutamate: step 1/4.</text>
</comment>
<gene>
    <name evidence="8" type="primary">argJ</name>
    <name evidence="9" type="ORF">ATK30_7483</name>
</gene>
<evidence type="ECO:0000313" key="9">
    <source>
        <dbReference type="EMBL" id="PKV96533.1"/>
    </source>
</evidence>
<dbReference type="SUPFAM" id="SSF56266">
    <property type="entry name" value="DmpA/ArgJ-like"/>
    <property type="match status" value="1"/>
</dbReference>
<organism evidence="9 10">
    <name type="scientific">Amycolatopsis echigonensis</name>
    <dbReference type="NCBI Taxonomy" id="2576905"/>
    <lineage>
        <taxon>Bacteria</taxon>
        <taxon>Bacillati</taxon>
        <taxon>Actinomycetota</taxon>
        <taxon>Actinomycetes</taxon>
        <taxon>Pseudonocardiales</taxon>
        <taxon>Pseudonocardiaceae</taxon>
        <taxon>Amycolatopsis</taxon>
    </lineage>
</organism>
<feature type="chain" id="PRO_5023496778" description="Arginine biosynthesis bifunctional protein ArgJ beta chain" evidence="8">
    <location>
        <begin position="182"/>
        <end position="386"/>
    </location>
</feature>
<feature type="binding site" evidence="8">
    <location>
        <position position="381"/>
    </location>
    <ligand>
        <name>substrate</name>
    </ligand>
</feature>
<dbReference type="EC" id="2.3.1.1" evidence="8"/>
<evidence type="ECO:0000256" key="6">
    <source>
        <dbReference type="ARBA" id="ARBA00022813"/>
    </source>
</evidence>
<feature type="site" description="Involved in the stabilization of negative charge on the oxyanion by the formation of the oxyanion hole" evidence="8">
    <location>
        <position position="110"/>
    </location>
</feature>
<evidence type="ECO:0000256" key="4">
    <source>
        <dbReference type="ARBA" id="ARBA00022490"/>
    </source>
</evidence>
<dbReference type="HAMAP" id="MF_01106">
    <property type="entry name" value="ArgJ"/>
    <property type="match status" value="1"/>
</dbReference>
<evidence type="ECO:0000256" key="3">
    <source>
        <dbReference type="ARBA" id="ARBA00011475"/>
    </source>
</evidence>
<keyword evidence="8" id="KW-0055">Arginine biosynthesis</keyword>
<comment type="similarity">
    <text evidence="2 8">Belongs to the ArgJ family.</text>
</comment>
<dbReference type="GO" id="GO:0004042">
    <property type="term" value="F:L-glutamate N-acetyltransferase activity"/>
    <property type="evidence" value="ECO:0007669"/>
    <property type="project" value="UniProtKB-UniRule"/>
</dbReference>
<dbReference type="GO" id="GO:0005737">
    <property type="term" value="C:cytoplasm"/>
    <property type="evidence" value="ECO:0007669"/>
    <property type="project" value="UniProtKB-SubCell"/>
</dbReference>
<dbReference type="Gene3D" id="3.60.70.12">
    <property type="entry name" value="L-amino peptidase D-ALA esterase/amidase"/>
    <property type="match status" value="1"/>
</dbReference>
<dbReference type="GO" id="GO:0004358">
    <property type="term" value="F:L-glutamate N-acetyltransferase activity, acting on acetyl-L-ornithine as donor"/>
    <property type="evidence" value="ECO:0007669"/>
    <property type="project" value="UniProtKB-UniRule"/>
</dbReference>
<keyword evidence="8" id="KW-0511">Multifunctional enzyme</keyword>
<dbReference type="EC" id="2.3.1.35" evidence="8"/>
<keyword evidence="4 8" id="KW-0963">Cytoplasm</keyword>
<feature type="binding site" evidence="8">
    <location>
        <position position="148"/>
    </location>
    <ligand>
        <name>substrate</name>
    </ligand>
</feature>
<keyword evidence="7 8" id="KW-0012">Acyltransferase</keyword>
<evidence type="ECO:0000256" key="1">
    <source>
        <dbReference type="ARBA" id="ARBA00004496"/>
    </source>
</evidence>
<dbReference type="InterPro" id="IPR002813">
    <property type="entry name" value="Arg_biosynth_ArgJ"/>
</dbReference>
<evidence type="ECO:0000256" key="2">
    <source>
        <dbReference type="ARBA" id="ARBA00006774"/>
    </source>
</evidence>
<name>A0A2N3WRQ4_9PSEU</name>
<feature type="active site" description="Nucleophile" evidence="8">
    <location>
        <position position="182"/>
    </location>
</feature>
<feature type="binding site" evidence="8">
    <location>
        <position position="386"/>
    </location>
    <ligand>
        <name>substrate</name>
    </ligand>
</feature>
<dbReference type="OrthoDB" id="9804242at2"/>
<comment type="catalytic activity">
    <reaction evidence="8">
        <text>N(2)-acetyl-L-ornithine + L-glutamate = N-acetyl-L-glutamate + L-ornithine</text>
        <dbReference type="Rhea" id="RHEA:15349"/>
        <dbReference type="ChEBI" id="CHEBI:29985"/>
        <dbReference type="ChEBI" id="CHEBI:44337"/>
        <dbReference type="ChEBI" id="CHEBI:46911"/>
        <dbReference type="ChEBI" id="CHEBI:57805"/>
        <dbReference type="EC" id="2.3.1.35"/>
    </reaction>
</comment>
<dbReference type="AlphaFoldDB" id="A0A2N3WRQ4"/>
<keyword evidence="6 8" id="KW-0068">Autocatalytic cleavage</keyword>
<comment type="subcellular location">
    <subcellularLocation>
        <location evidence="1 8">Cytoplasm</location>
    </subcellularLocation>
</comment>
<evidence type="ECO:0000256" key="5">
    <source>
        <dbReference type="ARBA" id="ARBA00022679"/>
    </source>
</evidence>
<keyword evidence="5 8" id="KW-0808">Transferase</keyword>
<feature type="site" description="Involved in the stabilization of negative charge on the oxyanion by the formation of the oxyanion hole" evidence="8">
    <location>
        <position position="109"/>
    </location>
</feature>
<reference evidence="9 10" key="1">
    <citation type="submission" date="2017-12" db="EMBL/GenBank/DDBJ databases">
        <title>Sequencing the genomes of 1000 Actinobacteria strains.</title>
        <authorList>
            <person name="Klenk H.-P."/>
        </authorList>
    </citation>
    <scope>NUCLEOTIDE SEQUENCE [LARGE SCALE GENOMIC DNA]</scope>
    <source>
        <strain evidence="9 10">DSM 45165</strain>
    </source>
</reference>
<evidence type="ECO:0000256" key="7">
    <source>
        <dbReference type="ARBA" id="ARBA00023315"/>
    </source>
</evidence>
<comment type="function">
    <text evidence="8">Catalyzes two activities which are involved in the cyclic version of arginine biosynthesis: the synthesis of N-acetylglutamate from glutamate and acetyl-CoA as the acetyl donor, and of ornithine by transacetylation between N(2)-acetylornithine and glutamate.</text>
</comment>
<dbReference type="GO" id="GO:0006592">
    <property type="term" value="P:ornithine biosynthetic process"/>
    <property type="evidence" value="ECO:0007669"/>
    <property type="project" value="TreeGrafter"/>
</dbReference>
<dbReference type="PANTHER" id="PTHR23100">
    <property type="entry name" value="ARGININE BIOSYNTHESIS BIFUNCTIONAL PROTEIN ARGJ"/>
    <property type="match status" value="1"/>
</dbReference>
<dbReference type="Pfam" id="PF01960">
    <property type="entry name" value="ArgJ"/>
    <property type="match status" value="1"/>
</dbReference>
<dbReference type="RefSeq" id="WP_101439386.1">
    <property type="nucleotide sequence ID" value="NZ_PJMY01000003.1"/>
</dbReference>
<dbReference type="Proteomes" id="UP000233750">
    <property type="component" value="Unassembled WGS sequence"/>
</dbReference>
<dbReference type="Gene3D" id="3.10.20.340">
    <property type="entry name" value="ArgJ beta chain, C-terminal domain"/>
    <property type="match status" value="1"/>
</dbReference>
<evidence type="ECO:0000256" key="8">
    <source>
        <dbReference type="HAMAP-Rule" id="MF_01106"/>
    </source>
</evidence>
<comment type="caution">
    <text evidence="9">The sequence shown here is derived from an EMBL/GenBank/DDBJ whole genome shotgun (WGS) entry which is preliminary data.</text>
</comment>
<evidence type="ECO:0000313" key="10">
    <source>
        <dbReference type="Proteomes" id="UP000233750"/>
    </source>
</evidence>
<dbReference type="InterPro" id="IPR042195">
    <property type="entry name" value="ArgJ_beta_C"/>
</dbReference>
<keyword evidence="10" id="KW-1185">Reference proteome</keyword>
<feature type="binding site" evidence="8">
    <location>
        <position position="171"/>
    </location>
    <ligand>
        <name>substrate</name>
    </ligand>
</feature>
<proteinExistence type="inferred from homology"/>
<dbReference type="Gene3D" id="3.30.2330.10">
    <property type="entry name" value="arginine biosynthesis bifunctional protein suprefamily"/>
    <property type="match status" value="1"/>
</dbReference>
<feature type="site" description="Cleavage; by autolysis" evidence="8">
    <location>
        <begin position="181"/>
        <end position="182"/>
    </location>
</feature>
<dbReference type="CDD" id="cd02152">
    <property type="entry name" value="OAT"/>
    <property type="match status" value="1"/>
</dbReference>
<comment type="subunit">
    <text evidence="3 8">Heterotetramer of two alpha and two beta chains.</text>
</comment>
<dbReference type="NCBIfam" id="TIGR00120">
    <property type="entry name" value="ArgJ"/>
    <property type="match status" value="1"/>
</dbReference>
<dbReference type="FunFam" id="3.10.20.340:FF:000003">
    <property type="entry name" value="Arginine biosynthesis bifunctional protein ArgJ"/>
    <property type="match status" value="1"/>
</dbReference>
<comment type="catalytic activity">
    <reaction evidence="8">
        <text>L-glutamate + acetyl-CoA = N-acetyl-L-glutamate + CoA + H(+)</text>
        <dbReference type="Rhea" id="RHEA:24292"/>
        <dbReference type="ChEBI" id="CHEBI:15378"/>
        <dbReference type="ChEBI" id="CHEBI:29985"/>
        <dbReference type="ChEBI" id="CHEBI:44337"/>
        <dbReference type="ChEBI" id="CHEBI:57287"/>
        <dbReference type="ChEBI" id="CHEBI:57288"/>
        <dbReference type="EC" id="2.3.1.1"/>
    </reaction>
</comment>